<dbReference type="AlphaFoldDB" id="A0A4U5NY45"/>
<reference evidence="1 2" key="1">
    <citation type="journal article" date="2015" name="Genome Biol.">
        <title>Comparative genomics of Steinernema reveals deeply conserved gene regulatory networks.</title>
        <authorList>
            <person name="Dillman A.R."/>
            <person name="Macchietto M."/>
            <person name="Porter C.F."/>
            <person name="Rogers A."/>
            <person name="Williams B."/>
            <person name="Antoshechkin I."/>
            <person name="Lee M.M."/>
            <person name="Goodwin Z."/>
            <person name="Lu X."/>
            <person name="Lewis E.E."/>
            <person name="Goodrich-Blair H."/>
            <person name="Stock S.P."/>
            <person name="Adams B.J."/>
            <person name="Sternberg P.W."/>
            <person name="Mortazavi A."/>
        </authorList>
    </citation>
    <scope>NUCLEOTIDE SEQUENCE [LARGE SCALE GENOMIC DNA]</scope>
    <source>
        <strain evidence="1 2">ALL</strain>
    </source>
</reference>
<evidence type="ECO:0000313" key="2">
    <source>
        <dbReference type="Proteomes" id="UP000298663"/>
    </source>
</evidence>
<name>A0A4U5NY45_STECR</name>
<gene>
    <name evidence="1" type="ORF">L596_012503</name>
</gene>
<keyword evidence="2" id="KW-1185">Reference proteome</keyword>
<reference evidence="1 2" key="2">
    <citation type="journal article" date="2019" name="G3 (Bethesda)">
        <title>Hybrid Assembly of the Genome of the Entomopathogenic Nematode Steinernema carpocapsae Identifies the X-Chromosome.</title>
        <authorList>
            <person name="Serra L."/>
            <person name="Macchietto M."/>
            <person name="Macias-Munoz A."/>
            <person name="McGill C.J."/>
            <person name="Rodriguez I.M."/>
            <person name="Rodriguez B."/>
            <person name="Murad R."/>
            <person name="Mortazavi A."/>
        </authorList>
    </citation>
    <scope>NUCLEOTIDE SEQUENCE [LARGE SCALE GENOMIC DNA]</scope>
    <source>
        <strain evidence="1 2">ALL</strain>
    </source>
</reference>
<evidence type="ECO:0000313" key="1">
    <source>
        <dbReference type="EMBL" id="TKR88223.1"/>
    </source>
</evidence>
<comment type="caution">
    <text evidence="1">The sequence shown here is derived from an EMBL/GenBank/DDBJ whole genome shotgun (WGS) entry which is preliminary data.</text>
</comment>
<organism evidence="1 2">
    <name type="scientific">Steinernema carpocapsae</name>
    <name type="common">Entomopathogenic nematode</name>
    <dbReference type="NCBI Taxonomy" id="34508"/>
    <lineage>
        <taxon>Eukaryota</taxon>
        <taxon>Metazoa</taxon>
        <taxon>Ecdysozoa</taxon>
        <taxon>Nematoda</taxon>
        <taxon>Chromadorea</taxon>
        <taxon>Rhabditida</taxon>
        <taxon>Tylenchina</taxon>
        <taxon>Panagrolaimomorpha</taxon>
        <taxon>Strongyloidoidea</taxon>
        <taxon>Steinernematidae</taxon>
        <taxon>Steinernema</taxon>
    </lineage>
</organism>
<accession>A0A4U5NY45</accession>
<proteinExistence type="predicted"/>
<dbReference type="EMBL" id="AZBU02000003">
    <property type="protein sequence ID" value="TKR88223.1"/>
    <property type="molecule type" value="Genomic_DNA"/>
</dbReference>
<dbReference type="Proteomes" id="UP000298663">
    <property type="component" value="Unassembled WGS sequence"/>
</dbReference>
<protein>
    <submittedName>
        <fullName evidence="1">Uncharacterized protein</fullName>
    </submittedName>
</protein>
<sequence length="72" mass="8273">MFPCKSDKTVNTRREIAMRYFSSAVSAICSNFDAMTPPSTPVRKPEVRRFCFENRRTSGSTNWMESVRMAIS</sequence>